<gene>
    <name evidence="1" type="ORF">QU605_00705</name>
</gene>
<dbReference type="Pfam" id="PF07313">
    <property type="entry name" value="AmiA-like"/>
    <property type="match status" value="1"/>
</dbReference>
<dbReference type="Gene3D" id="1.10.3670.10">
    <property type="entry name" value="Putative xylanase like domain"/>
    <property type="match status" value="1"/>
</dbReference>
<sequence length="296" mass="33213">MRFWFMGKQQTLLTLRLLLIGFLAHGIGWSQTDKISFEPEDQDIFKQIIYELPPEESIEIGQAVAATGKLLLNTPYEAGTLEIENQERLIVNLRGLDCTTFVENALAIGGMARNGQKDWDTYLKHLEQLRYRDGILMGYPSRLHYFTDWIRNNSEKGLVLDITEGLGGLPVQKKINFMGSHPELYPALASEKNLERIREHEAELSAEDFFVLPAESVSKVEDQIRDGDIIALATSVEGLDVTHTGLALRKADGRIHLLHASTRGAVEVSKVPLSDYLKGIKGNTGIIVIRPLDFQE</sequence>
<dbReference type="SUPFAM" id="SSF54001">
    <property type="entry name" value="Cysteine proteinases"/>
    <property type="match status" value="1"/>
</dbReference>
<comment type="caution">
    <text evidence="1">The sequence shown here is derived from an EMBL/GenBank/DDBJ whole genome shotgun (WGS) entry which is preliminary data.</text>
</comment>
<dbReference type="InterPro" id="IPR038765">
    <property type="entry name" value="Papain-like_cys_pep_sf"/>
</dbReference>
<accession>A0ABT7WAN1</accession>
<evidence type="ECO:0000313" key="1">
    <source>
        <dbReference type="EMBL" id="MDM9629972.1"/>
    </source>
</evidence>
<evidence type="ECO:0000313" key="2">
    <source>
        <dbReference type="Proteomes" id="UP001174839"/>
    </source>
</evidence>
<reference evidence="1" key="1">
    <citation type="submission" date="2023-06" db="EMBL/GenBank/DDBJ databases">
        <title>Robiginitalea aurantiacus sp. nov. and Algoriphagus sediminis sp. nov., isolated from coastal sediment.</title>
        <authorList>
            <person name="Zhou Z.Y."/>
            <person name="An J."/>
            <person name="Jia Y.W."/>
            <person name="Du Z.J."/>
        </authorList>
    </citation>
    <scope>NUCLEOTIDE SEQUENCE</scope>
    <source>
        <strain evidence="1">M39</strain>
    </source>
</reference>
<dbReference type="InterPro" id="IPR010846">
    <property type="entry name" value="AmiA-like"/>
</dbReference>
<dbReference type="EMBL" id="JAUDUY010000001">
    <property type="protein sequence ID" value="MDM9629972.1"/>
    <property type="molecule type" value="Genomic_DNA"/>
</dbReference>
<dbReference type="RefSeq" id="WP_289723339.1">
    <property type="nucleotide sequence ID" value="NZ_JAUDUY010000001.1"/>
</dbReference>
<dbReference type="Proteomes" id="UP001174839">
    <property type="component" value="Unassembled WGS sequence"/>
</dbReference>
<proteinExistence type="predicted"/>
<protein>
    <submittedName>
        <fullName evidence="1">DUF1460 domain-containing protein</fullName>
    </submittedName>
</protein>
<keyword evidence="2" id="KW-1185">Reference proteome</keyword>
<name>A0ABT7WAN1_9FLAO</name>
<organism evidence="1 2">
    <name type="scientific">Robiginitalea aurantiaca</name>
    <dbReference type="NCBI Taxonomy" id="3056915"/>
    <lineage>
        <taxon>Bacteria</taxon>
        <taxon>Pseudomonadati</taxon>
        <taxon>Bacteroidota</taxon>
        <taxon>Flavobacteriia</taxon>
        <taxon>Flavobacteriales</taxon>
        <taxon>Flavobacteriaceae</taxon>
        <taxon>Robiginitalea</taxon>
    </lineage>
</organism>
<dbReference type="Gene3D" id="2.30.260.10">
    <property type="entry name" value="putative xylanase like domain"/>
    <property type="match status" value="1"/>
</dbReference>